<dbReference type="Gene3D" id="3.40.1620.10">
    <property type="entry name" value="YefM-like domain"/>
    <property type="match status" value="1"/>
</dbReference>
<protein>
    <recommendedName>
        <fullName evidence="2">Antitoxin</fullName>
    </recommendedName>
</protein>
<dbReference type="AlphaFoldDB" id="A0A240E7I8"/>
<dbReference type="NCBIfam" id="TIGR01552">
    <property type="entry name" value="phd_fam"/>
    <property type="match status" value="1"/>
</dbReference>
<comment type="function">
    <text evidence="2">Antitoxin component of a type II toxin-antitoxin (TA) system.</text>
</comment>
<evidence type="ECO:0000313" key="3">
    <source>
        <dbReference type="EMBL" id="SNX44707.1"/>
    </source>
</evidence>
<gene>
    <name evidence="3" type="ORF">SAMN05421731_10458</name>
</gene>
<sequence length="85" mass="9765">MHTWSVQDAKARFSELLESCTIEGTQVITKRGVETAVLVPIDEWKRLTYAAKPTLKELLLQQENHFELELPVRGQAKRRKTSSLD</sequence>
<dbReference type="InterPro" id="IPR036165">
    <property type="entry name" value="YefM-like_sf"/>
</dbReference>
<dbReference type="EMBL" id="OANT01000004">
    <property type="protein sequence ID" value="SNX44707.1"/>
    <property type="molecule type" value="Genomic_DNA"/>
</dbReference>
<evidence type="ECO:0000256" key="2">
    <source>
        <dbReference type="RuleBase" id="RU362080"/>
    </source>
</evidence>
<dbReference type="SUPFAM" id="SSF143120">
    <property type="entry name" value="YefM-like"/>
    <property type="match status" value="1"/>
</dbReference>
<reference evidence="4" key="1">
    <citation type="submission" date="2016-09" db="EMBL/GenBank/DDBJ databases">
        <authorList>
            <person name="Varghese N."/>
            <person name="Submissions S."/>
        </authorList>
    </citation>
    <scope>NUCLEOTIDE SEQUENCE [LARGE SCALE GENOMIC DNA]</scope>
    <source>
        <strain evidence="4">ANC 4466</strain>
    </source>
</reference>
<accession>A0A240E7I8</accession>
<dbReference type="Proteomes" id="UP000219042">
    <property type="component" value="Unassembled WGS sequence"/>
</dbReference>
<name>A0A240E7I8_9GAMM</name>
<dbReference type="OrthoDB" id="361281at2"/>
<evidence type="ECO:0000313" key="4">
    <source>
        <dbReference type="Proteomes" id="UP000219042"/>
    </source>
</evidence>
<dbReference type="Pfam" id="PF02604">
    <property type="entry name" value="PhdYeFM_antitox"/>
    <property type="match status" value="1"/>
</dbReference>
<keyword evidence="4" id="KW-1185">Reference proteome</keyword>
<dbReference type="RefSeq" id="WP_097078955.1">
    <property type="nucleotide sequence ID" value="NZ_BAABHT010000009.1"/>
</dbReference>
<proteinExistence type="inferred from homology"/>
<dbReference type="InterPro" id="IPR006442">
    <property type="entry name" value="Antitoxin_Phd/YefM"/>
</dbReference>
<evidence type="ECO:0000256" key="1">
    <source>
        <dbReference type="ARBA" id="ARBA00009981"/>
    </source>
</evidence>
<organism evidence="3 4">
    <name type="scientific">Acinetobacter puyangensis</name>
    <dbReference type="NCBI Taxonomy" id="1096779"/>
    <lineage>
        <taxon>Bacteria</taxon>
        <taxon>Pseudomonadati</taxon>
        <taxon>Pseudomonadota</taxon>
        <taxon>Gammaproteobacteria</taxon>
        <taxon>Moraxellales</taxon>
        <taxon>Moraxellaceae</taxon>
        <taxon>Acinetobacter</taxon>
    </lineage>
</organism>
<comment type="similarity">
    <text evidence="1 2">Belongs to the phD/YefM antitoxin family.</text>
</comment>